<dbReference type="GO" id="GO:0008168">
    <property type="term" value="F:methyltransferase activity"/>
    <property type="evidence" value="ECO:0007669"/>
    <property type="project" value="UniProtKB-KW"/>
</dbReference>
<evidence type="ECO:0000313" key="1">
    <source>
        <dbReference type="EMBL" id="MYL32939.1"/>
    </source>
</evidence>
<protein>
    <submittedName>
        <fullName evidence="1">rRNA methyltransferase</fullName>
    </submittedName>
</protein>
<dbReference type="EMBL" id="WMEQ01000002">
    <property type="protein sequence ID" value="MYL32939.1"/>
    <property type="molecule type" value="Genomic_DNA"/>
</dbReference>
<proteinExistence type="predicted"/>
<dbReference type="OrthoDB" id="2437085at2"/>
<dbReference type="AlphaFoldDB" id="A0A6I5A384"/>
<reference evidence="1 2" key="1">
    <citation type="submission" date="2019-11" db="EMBL/GenBank/DDBJ databases">
        <title>Genome sequences of 17 halophilic strains isolated from different environments.</title>
        <authorList>
            <person name="Furrow R.E."/>
        </authorList>
    </citation>
    <scope>NUCLEOTIDE SEQUENCE [LARGE SCALE GENOMIC DNA]</scope>
    <source>
        <strain evidence="1 2">22514_16_FS</strain>
    </source>
</reference>
<comment type="caution">
    <text evidence="1">The sequence shown here is derived from an EMBL/GenBank/DDBJ whole genome shotgun (WGS) entry which is preliminary data.</text>
</comment>
<evidence type="ECO:0000313" key="2">
    <source>
        <dbReference type="Proteomes" id="UP000468638"/>
    </source>
</evidence>
<organism evidence="1 2">
    <name type="scientific">Pontibacillus yanchengensis</name>
    <dbReference type="NCBI Taxonomy" id="462910"/>
    <lineage>
        <taxon>Bacteria</taxon>
        <taxon>Bacillati</taxon>
        <taxon>Bacillota</taxon>
        <taxon>Bacilli</taxon>
        <taxon>Bacillales</taxon>
        <taxon>Bacillaceae</taxon>
        <taxon>Pontibacillus</taxon>
    </lineage>
</organism>
<sequence>MWKSVNGSLVHTTDISRVKFRTNISKTVLERLKNVADKNNTHVNYLMETGLEDVLSEGVITFNKELRPKDRTQYKTTYDKELLEKVKEFAKEHNLYINDVIEYSADFVNIENSKKRDHKHRTE</sequence>
<keyword evidence="1" id="KW-0808">Transferase</keyword>
<dbReference type="GO" id="GO:0032259">
    <property type="term" value="P:methylation"/>
    <property type="evidence" value="ECO:0007669"/>
    <property type="project" value="UniProtKB-KW"/>
</dbReference>
<dbReference type="Proteomes" id="UP000468638">
    <property type="component" value="Unassembled WGS sequence"/>
</dbReference>
<accession>A0A6I5A384</accession>
<keyword evidence="1" id="KW-0489">Methyltransferase</keyword>
<name>A0A6I5A384_9BACI</name>
<gene>
    <name evidence="1" type="ORF">GLW05_04935</name>
</gene>
<dbReference type="RefSeq" id="WP_160909319.1">
    <property type="nucleotide sequence ID" value="NZ_WMEQ01000002.1"/>
</dbReference>